<dbReference type="Gene3D" id="3.40.50.410">
    <property type="entry name" value="von Willebrand factor, type A domain"/>
    <property type="match status" value="1"/>
</dbReference>
<keyword evidence="14" id="KW-1185">Reference proteome</keyword>
<organism evidence="13 14">
    <name type="scientific">Stephanodiscus triporus</name>
    <dbReference type="NCBI Taxonomy" id="2934178"/>
    <lineage>
        <taxon>Eukaryota</taxon>
        <taxon>Sar</taxon>
        <taxon>Stramenopiles</taxon>
        <taxon>Ochrophyta</taxon>
        <taxon>Bacillariophyta</taxon>
        <taxon>Coscinodiscophyceae</taxon>
        <taxon>Thalassiosirophycidae</taxon>
        <taxon>Stephanodiscales</taxon>
        <taxon>Stephanodiscaceae</taxon>
        <taxon>Stephanodiscus</taxon>
    </lineage>
</organism>
<evidence type="ECO:0000256" key="11">
    <source>
        <dbReference type="RuleBase" id="RU368090"/>
    </source>
</evidence>
<dbReference type="PANTHER" id="PTHR12831">
    <property type="entry name" value="TRANSCRIPTION INITIATION FACTOR IIH TFIIH , POLYPEPTIDE 3-RELATED"/>
    <property type="match status" value="1"/>
</dbReference>
<evidence type="ECO:0000256" key="10">
    <source>
        <dbReference type="ARBA" id="ARBA00023242"/>
    </source>
</evidence>
<evidence type="ECO:0000256" key="7">
    <source>
        <dbReference type="ARBA" id="ARBA00023015"/>
    </source>
</evidence>
<comment type="subcellular location">
    <subcellularLocation>
        <location evidence="1 11">Nucleus</location>
    </subcellularLocation>
</comment>
<dbReference type="GO" id="GO:0005675">
    <property type="term" value="C:transcription factor TFIIH holo complex"/>
    <property type="evidence" value="ECO:0007669"/>
    <property type="project" value="UniProtKB-UniRule"/>
</dbReference>
<keyword evidence="9 11" id="KW-0234">DNA repair</keyword>
<evidence type="ECO:0000256" key="8">
    <source>
        <dbReference type="ARBA" id="ARBA00023163"/>
    </source>
</evidence>
<keyword evidence="10 11" id="KW-0539">Nucleus</keyword>
<keyword evidence="7 11" id="KW-0805">Transcription regulation</keyword>
<protein>
    <recommendedName>
        <fullName evidence="15">General transcription factor IIH subunit 3</fullName>
    </recommendedName>
</protein>
<dbReference type="EMBL" id="JALLAZ020000487">
    <property type="protein sequence ID" value="KAL3794021.1"/>
    <property type="molecule type" value="Genomic_DNA"/>
</dbReference>
<dbReference type="InterPro" id="IPR004600">
    <property type="entry name" value="TFIIH_Tfb4/GTF2H3"/>
</dbReference>
<proteinExistence type="inferred from homology"/>
<dbReference type="InterPro" id="IPR036465">
    <property type="entry name" value="vWFA_dom_sf"/>
</dbReference>
<evidence type="ECO:0000256" key="1">
    <source>
        <dbReference type="ARBA" id="ARBA00004123"/>
    </source>
</evidence>
<evidence type="ECO:0000313" key="14">
    <source>
        <dbReference type="Proteomes" id="UP001530315"/>
    </source>
</evidence>
<evidence type="ECO:0000256" key="3">
    <source>
        <dbReference type="ARBA" id="ARBA00022723"/>
    </source>
</evidence>
<dbReference type="Pfam" id="PF03850">
    <property type="entry name" value="Tfb4"/>
    <property type="match status" value="1"/>
</dbReference>
<evidence type="ECO:0000256" key="9">
    <source>
        <dbReference type="ARBA" id="ARBA00023204"/>
    </source>
</evidence>
<accession>A0ABD3Q255</accession>
<evidence type="ECO:0000256" key="2">
    <source>
        <dbReference type="ARBA" id="ARBA00005273"/>
    </source>
</evidence>
<evidence type="ECO:0008006" key="15">
    <source>
        <dbReference type="Google" id="ProtNLM"/>
    </source>
</evidence>
<keyword evidence="4 11" id="KW-0227">DNA damage</keyword>
<feature type="region of interest" description="Disordered" evidence="12">
    <location>
        <begin position="231"/>
        <end position="252"/>
    </location>
</feature>
<reference evidence="13 14" key="1">
    <citation type="submission" date="2024-10" db="EMBL/GenBank/DDBJ databases">
        <title>Updated reference genomes for cyclostephanoid diatoms.</title>
        <authorList>
            <person name="Roberts W.R."/>
            <person name="Alverson A.J."/>
        </authorList>
    </citation>
    <scope>NUCLEOTIDE SEQUENCE [LARGE SCALE GENOMIC DNA]</scope>
    <source>
        <strain evidence="13 14">AJA276-08</strain>
    </source>
</reference>
<dbReference type="AlphaFoldDB" id="A0ABD3Q255"/>
<sequence>MTSSSNLLVVIVDASTFTWTHRSLARAAKEKALLAQGKKSSSSSSSASPSGPATLDDVVSSILVLGSGLACTSDRESALVVIVATEWEAGVVYPRKGGGIGCMDEVVGAGMGGGEIGERIDLGLLNDHVRLGVAEMVERAAMRAEVWAGRTSSSSSSSKEEKGEEEEDVVVGRRRKGAAIASALSVAMCVINRFMVTSHAGMGGVSALANMSSTRRRKDDEGILALVGKSGDRGGVASSSNRDDAGNTTTSTLSPRVLIMQASPDRTSDYNALMNCAFAAAKLEIVVDGCFVPSGTKGDDATSSPYLQQVVDRTGGVYLSVPSGAAQVGGALSEVLLTVFLPHPSVRSDMNLPILHDVDFRARCFETGESIDVARVCNQCLSIFKERPRVSCPTCGAMARGRASDAGNNDGTKKMKLK</sequence>
<name>A0ABD3Q255_9STRA</name>
<dbReference type="GO" id="GO:0008270">
    <property type="term" value="F:zinc ion binding"/>
    <property type="evidence" value="ECO:0007669"/>
    <property type="project" value="UniProtKB-KW"/>
</dbReference>
<keyword evidence="8 11" id="KW-0804">Transcription</keyword>
<keyword evidence="5 11" id="KW-0863">Zinc-finger</keyword>
<evidence type="ECO:0000256" key="4">
    <source>
        <dbReference type="ARBA" id="ARBA00022763"/>
    </source>
</evidence>
<evidence type="ECO:0000256" key="12">
    <source>
        <dbReference type="SAM" id="MobiDB-lite"/>
    </source>
</evidence>
<feature type="region of interest" description="Disordered" evidence="12">
    <location>
        <begin position="147"/>
        <end position="170"/>
    </location>
</feature>
<evidence type="ECO:0000313" key="13">
    <source>
        <dbReference type="EMBL" id="KAL3794021.1"/>
    </source>
</evidence>
<dbReference type="GO" id="GO:0006289">
    <property type="term" value="P:nucleotide-excision repair"/>
    <property type="evidence" value="ECO:0007669"/>
    <property type="project" value="UniProtKB-UniRule"/>
</dbReference>
<dbReference type="PANTHER" id="PTHR12831:SF0">
    <property type="entry name" value="GENERAL TRANSCRIPTION FACTOR IIH SUBUNIT 3"/>
    <property type="match status" value="1"/>
</dbReference>
<comment type="caution">
    <text evidence="13">The sequence shown here is derived from an EMBL/GenBank/DDBJ whole genome shotgun (WGS) entry which is preliminary data.</text>
</comment>
<evidence type="ECO:0000256" key="6">
    <source>
        <dbReference type="ARBA" id="ARBA00022833"/>
    </source>
</evidence>
<evidence type="ECO:0000256" key="5">
    <source>
        <dbReference type="ARBA" id="ARBA00022771"/>
    </source>
</evidence>
<dbReference type="GO" id="GO:0000439">
    <property type="term" value="C:transcription factor TFIIH core complex"/>
    <property type="evidence" value="ECO:0007669"/>
    <property type="project" value="UniProtKB-UniRule"/>
</dbReference>
<comment type="similarity">
    <text evidence="2 11">Belongs to the TFB4 family.</text>
</comment>
<dbReference type="Proteomes" id="UP001530315">
    <property type="component" value="Unassembled WGS sequence"/>
</dbReference>
<keyword evidence="6 11" id="KW-0862">Zinc</keyword>
<keyword evidence="3 11" id="KW-0479">Metal-binding</keyword>
<gene>
    <name evidence="13" type="ORF">ACHAW5_000396</name>
</gene>